<gene>
    <name evidence="2" type="ORF">PGLA1383_LOCUS33773</name>
</gene>
<proteinExistence type="predicted"/>
<dbReference type="AlphaFoldDB" id="A0A813FQL8"/>
<keyword evidence="3" id="KW-1185">Reference proteome</keyword>
<accession>A0A813FQL8</accession>
<evidence type="ECO:0000256" key="1">
    <source>
        <dbReference type="SAM" id="MobiDB-lite"/>
    </source>
</evidence>
<feature type="region of interest" description="Disordered" evidence="1">
    <location>
        <begin position="30"/>
        <end position="67"/>
    </location>
</feature>
<dbReference type="EMBL" id="CAJNNV010025784">
    <property type="protein sequence ID" value="CAE8616068.1"/>
    <property type="molecule type" value="Genomic_DNA"/>
</dbReference>
<evidence type="ECO:0000313" key="2">
    <source>
        <dbReference type="EMBL" id="CAE8616068.1"/>
    </source>
</evidence>
<evidence type="ECO:0000313" key="3">
    <source>
        <dbReference type="Proteomes" id="UP000654075"/>
    </source>
</evidence>
<feature type="region of interest" description="Disordered" evidence="1">
    <location>
        <begin position="425"/>
        <end position="446"/>
    </location>
</feature>
<comment type="caution">
    <text evidence="2">The sequence shown here is derived from an EMBL/GenBank/DDBJ whole genome shotgun (WGS) entry which is preliminary data.</text>
</comment>
<organism evidence="2 3">
    <name type="scientific">Polarella glacialis</name>
    <name type="common">Dinoflagellate</name>
    <dbReference type="NCBI Taxonomy" id="89957"/>
    <lineage>
        <taxon>Eukaryota</taxon>
        <taxon>Sar</taxon>
        <taxon>Alveolata</taxon>
        <taxon>Dinophyceae</taxon>
        <taxon>Suessiales</taxon>
        <taxon>Suessiaceae</taxon>
        <taxon>Polarella</taxon>
    </lineage>
</organism>
<feature type="compositionally biased region" description="Acidic residues" evidence="1">
    <location>
        <begin position="32"/>
        <end position="67"/>
    </location>
</feature>
<dbReference type="Proteomes" id="UP000654075">
    <property type="component" value="Unassembled WGS sequence"/>
</dbReference>
<name>A0A813FQL8_POLGL</name>
<reference evidence="2" key="1">
    <citation type="submission" date="2021-02" db="EMBL/GenBank/DDBJ databases">
        <authorList>
            <person name="Dougan E. K."/>
            <person name="Rhodes N."/>
            <person name="Thang M."/>
            <person name="Chan C."/>
        </authorList>
    </citation>
    <scope>NUCLEOTIDE SEQUENCE</scope>
</reference>
<protein>
    <submittedName>
        <fullName evidence="2">Uncharacterized protein</fullName>
    </submittedName>
</protein>
<sequence length="446" mass="48669">MVVDVGVAAAAAAAAADEAEWRRVYVQANGVEESDAESEVEEAEEDSESVVEEADVDDDEEAEEDEAVEEKEVVVHVHAEESVPVNKQALIRDAAIQLVLSEGIAAMARMGLRCGLGGHKASLRAMRLYTHPDKNGRSAESTAASHQLADISRDFENMSTRSLKQFRDLTSCYSQEEDLVARLADANGFPRLTRMPSANAESDPRCPPGPDVSALPPQYELIDLQSIEDIMNMTASRTFMLPCGSPLFNFLDLVRRRASLNPLVAPGIGRIQVPLYEGQCVDGLRGRGFTGCSSATPPGFAAEAVLSIPQAYVGASVFQFPKVVKYICRRGLRTIDVDAASCYYNILANLMKELHIEATPIILSYLNDRAAMLHWCCQDYQVSGDEAKRLFLRIGFLGSFDTWLAENNKKALGGKFDGIIHGLKSRAPDPGRQAHRRVPRSLGPDG</sequence>
<dbReference type="OrthoDB" id="422960at2759"/>